<feature type="transmembrane region" description="Helical" evidence="1">
    <location>
        <begin position="165"/>
        <end position="186"/>
    </location>
</feature>
<keyword evidence="3" id="KW-1185">Reference proteome</keyword>
<feature type="transmembrane region" description="Helical" evidence="1">
    <location>
        <begin position="193"/>
        <end position="214"/>
    </location>
</feature>
<evidence type="ECO:0000256" key="1">
    <source>
        <dbReference type="SAM" id="Phobius"/>
    </source>
</evidence>
<feature type="transmembrane region" description="Helical" evidence="1">
    <location>
        <begin position="78"/>
        <end position="105"/>
    </location>
</feature>
<name>A0A0M2Q0D3_PROHO</name>
<keyword evidence="1" id="KW-0812">Transmembrane</keyword>
<reference evidence="2" key="1">
    <citation type="submission" date="2012-04" db="EMBL/GenBank/DDBJ databases">
        <authorList>
            <person name="Borisov I.G."/>
            <person name="Ivanikova N.V."/>
            <person name="Pinevich A.V."/>
        </authorList>
    </citation>
    <scope>NUCLEOTIDE SEQUENCE</scope>
    <source>
        <strain evidence="2">CALU 1027</strain>
    </source>
</reference>
<dbReference type="Gene3D" id="2.160.20.80">
    <property type="entry name" value="E3 ubiquitin-protein ligase SopA"/>
    <property type="match status" value="1"/>
</dbReference>
<evidence type="ECO:0000313" key="2">
    <source>
        <dbReference type="EMBL" id="KKJ00399.1"/>
    </source>
</evidence>
<dbReference type="PANTHER" id="PTHR14136:SF17">
    <property type="entry name" value="BTB_POZ DOMAIN-CONTAINING PROTEIN KCTD9"/>
    <property type="match status" value="1"/>
</dbReference>
<dbReference type="OrthoDB" id="7872756at2"/>
<gene>
    <name evidence="2" type="ORF">PROH_12195</name>
</gene>
<dbReference type="InterPro" id="IPR051082">
    <property type="entry name" value="Pentapeptide-BTB/POZ_domain"/>
</dbReference>
<sequence>MVNSNMNPNLNSNMNSHLNPNLNFSGQRLRNRSFRGQDLSGANFNGCDLRGCDFRGAQLTGAVLDGARLGVSPERLGLGLALGLALGGITLHAVSLLGFAVLGVLPGHKAYGYALALYGVLGVLGLVPLGLAAWGRERWGLLLSASLTGMLWGFCYGGLASGDNARLALGAMGLGEAVGLLGGAIVRQPWIRGSLWGATAVGAYGFAFLVHTQAMALLSSGDWGRGIWGLGGVLLYGGLTLGALRLGVAGILTGARSSFWGATVAGTSWRGIGRSQLDRCFVAVADLGSDDDRG</sequence>
<dbReference type="RefSeq" id="WP_017711810.1">
    <property type="nucleotide sequence ID" value="NZ_KB235933.1"/>
</dbReference>
<accession>A0A0M2Q0D3</accession>
<dbReference type="SUPFAM" id="SSF141571">
    <property type="entry name" value="Pentapeptide repeat-like"/>
    <property type="match status" value="1"/>
</dbReference>
<keyword evidence="1" id="KW-1133">Transmembrane helix</keyword>
<feature type="transmembrane region" description="Helical" evidence="1">
    <location>
        <begin position="141"/>
        <end position="159"/>
    </location>
</feature>
<dbReference type="InterPro" id="IPR001646">
    <property type="entry name" value="5peptide_repeat"/>
</dbReference>
<dbReference type="AlphaFoldDB" id="A0A0M2Q0D3"/>
<dbReference type="STRING" id="317619.GCA_000332315_01230"/>
<protein>
    <recommendedName>
        <fullName evidence="4">Low-complexity protein</fullName>
    </recommendedName>
</protein>
<feature type="transmembrane region" description="Helical" evidence="1">
    <location>
        <begin position="226"/>
        <end position="248"/>
    </location>
</feature>
<proteinExistence type="predicted"/>
<evidence type="ECO:0000313" key="3">
    <source>
        <dbReference type="Proteomes" id="UP000034681"/>
    </source>
</evidence>
<dbReference type="Pfam" id="PF00805">
    <property type="entry name" value="Pentapeptide"/>
    <property type="match status" value="1"/>
</dbReference>
<dbReference type="eggNOG" id="COG1357">
    <property type="taxonomic scope" value="Bacteria"/>
</dbReference>
<dbReference type="Proteomes" id="UP000034681">
    <property type="component" value="Unassembled WGS sequence"/>
</dbReference>
<evidence type="ECO:0008006" key="4">
    <source>
        <dbReference type="Google" id="ProtNLM"/>
    </source>
</evidence>
<keyword evidence="1" id="KW-0472">Membrane</keyword>
<organism evidence="2 3">
    <name type="scientific">Prochlorothrix hollandica PCC 9006 = CALU 1027</name>
    <dbReference type="NCBI Taxonomy" id="317619"/>
    <lineage>
        <taxon>Bacteria</taxon>
        <taxon>Bacillati</taxon>
        <taxon>Cyanobacteriota</taxon>
        <taxon>Cyanophyceae</taxon>
        <taxon>Prochlorotrichales</taxon>
        <taxon>Prochlorotrichaceae</taxon>
        <taxon>Prochlorothrix</taxon>
    </lineage>
</organism>
<comment type="caution">
    <text evidence="2">The sequence shown here is derived from an EMBL/GenBank/DDBJ whole genome shotgun (WGS) entry which is preliminary data.</text>
</comment>
<dbReference type="PANTHER" id="PTHR14136">
    <property type="entry name" value="BTB_POZ DOMAIN-CONTAINING PROTEIN KCTD9"/>
    <property type="match status" value="1"/>
</dbReference>
<feature type="transmembrane region" description="Helical" evidence="1">
    <location>
        <begin position="111"/>
        <end position="134"/>
    </location>
</feature>
<dbReference type="EMBL" id="AJTX02000004">
    <property type="protein sequence ID" value="KKJ00399.1"/>
    <property type="molecule type" value="Genomic_DNA"/>
</dbReference>